<reference evidence="4" key="1">
    <citation type="submission" date="2016-10" db="EMBL/GenBank/DDBJ databases">
        <authorList>
            <person name="Varghese N."/>
            <person name="Submissions S."/>
        </authorList>
    </citation>
    <scope>NUCLEOTIDE SEQUENCE [LARGE SCALE GENOMIC DNA]</scope>
    <source>
        <strain evidence="4">DSM 15363</strain>
    </source>
</reference>
<dbReference type="RefSeq" id="WP_092469549.1">
    <property type="nucleotide sequence ID" value="NZ_FNCZ01000007.1"/>
</dbReference>
<dbReference type="Gene3D" id="3.30.930.10">
    <property type="entry name" value="Bira Bifunctional Protein, Domain 2"/>
    <property type="match status" value="1"/>
</dbReference>
<proteinExistence type="predicted"/>
<dbReference type="PANTHER" id="PTHR12835">
    <property type="entry name" value="BIOTIN PROTEIN LIGASE"/>
    <property type="match status" value="1"/>
</dbReference>
<keyword evidence="4" id="KW-1185">Reference proteome</keyword>
<dbReference type="Proteomes" id="UP000199492">
    <property type="component" value="Unassembled WGS sequence"/>
</dbReference>
<dbReference type="CDD" id="cd16442">
    <property type="entry name" value="BPL"/>
    <property type="match status" value="1"/>
</dbReference>
<protein>
    <submittedName>
        <fullName evidence="3">BirA family transcriptional regulator, biotin operon repressor / biotin-[acetyl-CoA-carboxylase] ligase</fullName>
    </submittedName>
</protein>
<dbReference type="InterPro" id="IPR004408">
    <property type="entry name" value="Biotin_CoA_COase_ligase"/>
</dbReference>
<organism evidence="3 4">
    <name type="scientific">Winogradskyella thalassocola</name>
    <dbReference type="NCBI Taxonomy" id="262004"/>
    <lineage>
        <taxon>Bacteria</taxon>
        <taxon>Pseudomonadati</taxon>
        <taxon>Bacteroidota</taxon>
        <taxon>Flavobacteriia</taxon>
        <taxon>Flavobacteriales</taxon>
        <taxon>Flavobacteriaceae</taxon>
        <taxon>Winogradskyella</taxon>
    </lineage>
</organism>
<keyword evidence="1 3" id="KW-0436">Ligase</keyword>
<dbReference type="PANTHER" id="PTHR12835:SF5">
    <property type="entry name" value="BIOTIN--PROTEIN LIGASE"/>
    <property type="match status" value="1"/>
</dbReference>
<gene>
    <name evidence="3" type="ORF">SAMN04489796_107152</name>
</gene>
<dbReference type="NCBIfam" id="TIGR00121">
    <property type="entry name" value="birA_ligase"/>
    <property type="match status" value="1"/>
</dbReference>
<dbReference type="Pfam" id="PF03099">
    <property type="entry name" value="BPL_LplA_LipB"/>
    <property type="match status" value="1"/>
</dbReference>
<dbReference type="GO" id="GO:0005737">
    <property type="term" value="C:cytoplasm"/>
    <property type="evidence" value="ECO:0007669"/>
    <property type="project" value="TreeGrafter"/>
</dbReference>
<evidence type="ECO:0000313" key="4">
    <source>
        <dbReference type="Proteomes" id="UP000199492"/>
    </source>
</evidence>
<dbReference type="AlphaFoldDB" id="A0A1G8I6Z4"/>
<dbReference type="GO" id="GO:0004077">
    <property type="term" value="F:biotin--[biotin carboxyl-carrier protein] ligase activity"/>
    <property type="evidence" value="ECO:0007669"/>
    <property type="project" value="InterPro"/>
</dbReference>
<sequence>MYIIKLNAIDSTNTYLKDMSTATLPMDYTVVIAELQTKGRGQMGAKWRAESGKNLTASVFKRLSFFNVTDQFYISMAVSLAIIKALRSFKIPQLRIKWPNDILSADTKLCGILIENVIKNNNLQGSIIGFGLNVNQKFFDNLPQASSMSLVTGVIFNKDEVLSEVLKQLKVHFDLLESKQFLEIKSEYEDLLFRKNKPSTFRTSKNDSFSGIIQGVTENGQLQVWTEDGIIKTFDLKEIKLLY</sequence>
<dbReference type="InterPro" id="IPR045864">
    <property type="entry name" value="aa-tRNA-synth_II/BPL/LPL"/>
</dbReference>
<evidence type="ECO:0000313" key="3">
    <source>
        <dbReference type="EMBL" id="SDI14607.1"/>
    </source>
</evidence>
<dbReference type="EMBL" id="FNCZ01000007">
    <property type="protein sequence ID" value="SDI14607.1"/>
    <property type="molecule type" value="Genomic_DNA"/>
</dbReference>
<dbReference type="InterPro" id="IPR004143">
    <property type="entry name" value="BPL_LPL_catalytic"/>
</dbReference>
<feature type="domain" description="BPL/LPL catalytic" evidence="2">
    <location>
        <begin position="1"/>
        <end position="177"/>
    </location>
</feature>
<dbReference type="SUPFAM" id="SSF55681">
    <property type="entry name" value="Class II aaRS and biotin synthetases"/>
    <property type="match status" value="1"/>
</dbReference>
<evidence type="ECO:0000256" key="1">
    <source>
        <dbReference type="ARBA" id="ARBA00022598"/>
    </source>
</evidence>
<dbReference type="OrthoDB" id="9807064at2"/>
<name>A0A1G8I6Z4_9FLAO</name>
<dbReference type="STRING" id="262004.SAMN04489796_107152"/>
<dbReference type="PROSITE" id="PS51733">
    <property type="entry name" value="BPL_LPL_CATALYTIC"/>
    <property type="match status" value="1"/>
</dbReference>
<accession>A0A1G8I6Z4</accession>
<evidence type="ECO:0000259" key="2">
    <source>
        <dbReference type="PROSITE" id="PS51733"/>
    </source>
</evidence>